<reference evidence="3 4" key="1">
    <citation type="submission" date="2018-07" db="EMBL/GenBank/DDBJ databases">
        <title>Dyadobacter roseus sp. nov., isolated from rose rhizosphere soil.</title>
        <authorList>
            <person name="Chen L."/>
        </authorList>
    </citation>
    <scope>NUCLEOTIDE SEQUENCE [LARGE SCALE GENOMIC DNA]</scope>
    <source>
        <strain evidence="3 4">RS19</strain>
    </source>
</reference>
<comment type="caution">
    <text evidence="3">The sequence shown here is derived from an EMBL/GenBank/DDBJ whole genome shotgun (WGS) entry which is preliminary data.</text>
</comment>
<dbReference type="AlphaFoldDB" id="A0A3D8Y7B0"/>
<dbReference type="Pfam" id="PF23571">
    <property type="entry name" value="GH3_M"/>
    <property type="match status" value="1"/>
</dbReference>
<dbReference type="RefSeq" id="WP_115833125.1">
    <property type="nucleotide sequence ID" value="NZ_QNUL01000023.1"/>
</dbReference>
<accession>A0A3D8Y7B0</accession>
<gene>
    <name evidence="3" type="ORF">DSL64_22140</name>
</gene>
<feature type="domain" description="GH3 middle" evidence="1">
    <location>
        <begin position="298"/>
        <end position="361"/>
    </location>
</feature>
<dbReference type="Pfam" id="PF23572">
    <property type="entry name" value="GH3_C"/>
    <property type="match status" value="1"/>
</dbReference>
<feature type="domain" description="GH3 C-terminal" evidence="2">
    <location>
        <begin position="400"/>
        <end position="493"/>
    </location>
</feature>
<dbReference type="GO" id="GO:0005737">
    <property type="term" value="C:cytoplasm"/>
    <property type="evidence" value="ECO:0007669"/>
    <property type="project" value="TreeGrafter"/>
</dbReference>
<dbReference type="OrthoDB" id="5678283at2"/>
<dbReference type="InterPro" id="IPR055377">
    <property type="entry name" value="GH3_M"/>
</dbReference>
<evidence type="ECO:0000259" key="2">
    <source>
        <dbReference type="Pfam" id="PF23572"/>
    </source>
</evidence>
<dbReference type="Proteomes" id="UP000256373">
    <property type="component" value="Unassembled WGS sequence"/>
</dbReference>
<evidence type="ECO:0000313" key="3">
    <source>
        <dbReference type="EMBL" id="REA58086.1"/>
    </source>
</evidence>
<dbReference type="InterPro" id="IPR055378">
    <property type="entry name" value="GH3_C"/>
</dbReference>
<dbReference type="InterPro" id="IPR004993">
    <property type="entry name" value="GH3"/>
</dbReference>
<organism evidence="3 4">
    <name type="scientific">Dyadobacter luteus</name>
    <dbReference type="NCBI Taxonomy" id="2259619"/>
    <lineage>
        <taxon>Bacteria</taxon>
        <taxon>Pseudomonadati</taxon>
        <taxon>Bacteroidota</taxon>
        <taxon>Cytophagia</taxon>
        <taxon>Cytophagales</taxon>
        <taxon>Spirosomataceae</taxon>
        <taxon>Dyadobacter</taxon>
    </lineage>
</organism>
<evidence type="ECO:0000313" key="4">
    <source>
        <dbReference type="Proteomes" id="UP000256373"/>
    </source>
</evidence>
<protein>
    <submittedName>
        <fullName evidence="3">GH3 auxin-responsive promoter</fullName>
    </submittedName>
</protein>
<dbReference type="Pfam" id="PF03321">
    <property type="entry name" value="GH3"/>
    <property type="match status" value="1"/>
</dbReference>
<dbReference type="GO" id="GO:0016881">
    <property type="term" value="F:acid-amino acid ligase activity"/>
    <property type="evidence" value="ECO:0007669"/>
    <property type="project" value="TreeGrafter"/>
</dbReference>
<dbReference type="PANTHER" id="PTHR31901">
    <property type="entry name" value="GH3 DOMAIN-CONTAINING PROTEIN"/>
    <property type="match status" value="1"/>
</dbReference>
<keyword evidence="4" id="KW-1185">Reference proteome</keyword>
<evidence type="ECO:0000259" key="1">
    <source>
        <dbReference type="Pfam" id="PF23571"/>
    </source>
</evidence>
<proteinExistence type="predicted"/>
<name>A0A3D8Y7B0_9BACT</name>
<dbReference type="PANTHER" id="PTHR31901:SF9">
    <property type="entry name" value="GH3 DOMAIN-CONTAINING PROTEIN"/>
    <property type="match status" value="1"/>
</dbReference>
<dbReference type="EMBL" id="QNUL01000023">
    <property type="protein sequence ID" value="REA58086.1"/>
    <property type="molecule type" value="Genomic_DNA"/>
</dbReference>
<sequence>MAVIGDLIKKALDITGKIISEPEATEAQQNVLRKLLEKAKFTAFGKAYHFAEILEHPNLISEFQNRVPVHDYDKLNTEWWHYLLKGHQNVTWPGGQQYFAISSGTTSSNKHIPVTDDMLTCIRNAGISEITNISAFDLPGEFFTKQILMLGSSTSLIHKDDFLEGEISGISASNLPTWFNGFYKPGPEIASMSDFDQKITAIAEQAPDWDIGCLSGIPAWIELMLKEIIRYHKLENIHQIWPNLMVYTTGGVAFEPYRKSLEKLFAHPLIYIDTYLASEGFIAIQKRPDTSAMALFPDNGIFYEFVPFTPENVDENGLVRENATVHALADAEEDIEYVLLISTVSGTWRYMIGDTVIITDKARSEIKITGRTKHYLNVAGEQLSVTQMNEGLAVLEQHYDVSIKEYVASTVHENDQYILKWYVGCDKIPDRQKVADTLDAALKERSKNYAVARTRALKGVQVELIPEQLFYQWSQETKKKGGQVKIPRVMKQEDFEEFGLFVSRNI</sequence>